<comment type="caution">
    <text evidence="7">The sequence shown here is derived from an EMBL/GenBank/DDBJ whole genome shotgun (WGS) entry which is preliminary data.</text>
</comment>
<dbReference type="InterPro" id="IPR000734">
    <property type="entry name" value="TAG_lipase"/>
</dbReference>
<dbReference type="GO" id="GO:0016298">
    <property type="term" value="F:lipase activity"/>
    <property type="evidence" value="ECO:0007669"/>
    <property type="project" value="InterPro"/>
</dbReference>
<gene>
    <name evidence="7" type="ORF">OXX778_LOCUS14744</name>
</gene>
<dbReference type="InterPro" id="IPR029058">
    <property type="entry name" value="AB_hydrolase_fold"/>
</dbReference>
<keyword evidence="8" id="KW-1185">Reference proteome</keyword>
<accession>A0A814ECK8</accession>
<name>A0A814ECK8_9BILA</name>
<organism evidence="7 8">
    <name type="scientific">Brachionus calyciflorus</name>
    <dbReference type="NCBI Taxonomy" id="104777"/>
    <lineage>
        <taxon>Eukaryota</taxon>
        <taxon>Metazoa</taxon>
        <taxon>Spiralia</taxon>
        <taxon>Gnathifera</taxon>
        <taxon>Rotifera</taxon>
        <taxon>Eurotatoria</taxon>
        <taxon>Monogononta</taxon>
        <taxon>Pseudotrocha</taxon>
        <taxon>Ploima</taxon>
        <taxon>Brachionidae</taxon>
        <taxon>Brachionus</taxon>
    </lineage>
</organism>
<dbReference type="SUPFAM" id="SSF53474">
    <property type="entry name" value="alpha/beta-Hydrolases"/>
    <property type="match status" value="1"/>
</dbReference>
<dbReference type="OrthoDB" id="199913at2759"/>
<dbReference type="CDD" id="cd00707">
    <property type="entry name" value="Pancreat_lipase_like"/>
    <property type="match status" value="1"/>
</dbReference>
<dbReference type="InterPro" id="IPR033906">
    <property type="entry name" value="Lipase_N"/>
</dbReference>
<comment type="similarity">
    <text evidence="2 4">Belongs to the AB hydrolase superfamily. Lipase family.</text>
</comment>
<dbReference type="Pfam" id="PF00151">
    <property type="entry name" value="Lipase"/>
    <property type="match status" value="1"/>
</dbReference>
<dbReference type="GO" id="GO:0016042">
    <property type="term" value="P:lipid catabolic process"/>
    <property type="evidence" value="ECO:0007669"/>
    <property type="project" value="TreeGrafter"/>
</dbReference>
<reference evidence="7" key="1">
    <citation type="submission" date="2021-02" db="EMBL/GenBank/DDBJ databases">
        <authorList>
            <person name="Nowell W R."/>
        </authorList>
    </citation>
    <scope>NUCLEOTIDE SEQUENCE</scope>
    <source>
        <strain evidence="7">Ploen Becks lab</strain>
    </source>
</reference>
<evidence type="ECO:0000259" key="6">
    <source>
        <dbReference type="Pfam" id="PF00151"/>
    </source>
</evidence>
<sequence length="308" mass="34628">MFSKYVLIIGFLIKHFACWPSFLFFSQNNPVNYVLLNSQNIRQSGFDFSKETKFLIHGFTDDGLEEKFIKVKDSFIQSGFDGNIVSVDWKKGAQGPNYFSAADNAEITGKKLGEFIREVGINVSKVHCIGHSLGAHACGFAGKVIKLGRISGLDPAGPLFYNSNKEKRLDRNDADFVDNIHTDPTFGIHTHIGHLDFFPNGRTQVGCSWFDRSVSEYKTISIKLDPRFPEAKMSVCSHNRAVAYFAESIISACRFHSIPCDDYDAFANGRCKCDAKLGCSPMGYFARKDFPQGTYYLDTHKREPFCIN</sequence>
<dbReference type="PRINTS" id="PR00821">
    <property type="entry name" value="TAGLIPASE"/>
</dbReference>
<feature type="signal peptide" evidence="5">
    <location>
        <begin position="1"/>
        <end position="18"/>
    </location>
</feature>
<dbReference type="Proteomes" id="UP000663879">
    <property type="component" value="Unassembled WGS sequence"/>
</dbReference>
<dbReference type="AlphaFoldDB" id="A0A814ECK8"/>
<evidence type="ECO:0000256" key="1">
    <source>
        <dbReference type="ARBA" id="ARBA00004613"/>
    </source>
</evidence>
<dbReference type="EMBL" id="CAJNOC010003095">
    <property type="protein sequence ID" value="CAF0967554.1"/>
    <property type="molecule type" value="Genomic_DNA"/>
</dbReference>
<keyword evidence="5" id="KW-0732">Signal</keyword>
<keyword evidence="3" id="KW-0964">Secreted</keyword>
<evidence type="ECO:0000256" key="5">
    <source>
        <dbReference type="SAM" id="SignalP"/>
    </source>
</evidence>
<comment type="subcellular location">
    <subcellularLocation>
        <location evidence="1">Secreted</location>
    </subcellularLocation>
</comment>
<evidence type="ECO:0000313" key="7">
    <source>
        <dbReference type="EMBL" id="CAF0967554.1"/>
    </source>
</evidence>
<evidence type="ECO:0000256" key="3">
    <source>
        <dbReference type="ARBA" id="ARBA00022525"/>
    </source>
</evidence>
<evidence type="ECO:0000256" key="4">
    <source>
        <dbReference type="RuleBase" id="RU004262"/>
    </source>
</evidence>
<dbReference type="Gene3D" id="3.40.50.1820">
    <property type="entry name" value="alpha/beta hydrolase"/>
    <property type="match status" value="1"/>
</dbReference>
<evidence type="ECO:0000256" key="2">
    <source>
        <dbReference type="ARBA" id="ARBA00010701"/>
    </source>
</evidence>
<proteinExistence type="inferred from homology"/>
<feature type="domain" description="Lipase" evidence="6">
    <location>
        <begin position="22"/>
        <end position="305"/>
    </location>
</feature>
<dbReference type="InterPro" id="IPR013818">
    <property type="entry name" value="Lipase"/>
</dbReference>
<dbReference type="PANTHER" id="PTHR11610">
    <property type="entry name" value="LIPASE"/>
    <property type="match status" value="1"/>
</dbReference>
<feature type="chain" id="PRO_5032681865" description="Lipase domain-containing protein" evidence="5">
    <location>
        <begin position="19"/>
        <end position="308"/>
    </location>
</feature>
<dbReference type="GO" id="GO:0005615">
    <property type="term" value="C:extracellular space"/>
    <property type="evidence" value="ECO:0007669"/>
    <property type="project" value="TreeGrafter"/>
</dbReference>
<evidence type="ECO:0000313" key="8">
    <source>
        <dbReference type="Proteomes" id="UP000663879"/>
    </source>
</evidence>
<protein>
    <recommendedName>
        <fullName evidence="6">Lipase domain-containing protein</fullName>
    </recommendedName>
</protein>